<dbReference type="PRINTS" id="PR00412">
    <property type="entry name" value="EPOXHYDRLASE"/>
</dbReference>
<gene>
    <name evidence="4" type="primary">EPHX3</name>
    <name evidence="4" type="ORF">BGZ96_004485</name>
</gene>
<accession>A0ABQ7K6U5</accession>
<comment type="similarity">
    <text evidence="2">Belongs to the AB hydrolase superfamily. Epoxide hydrolase family.</text>
</comment>
<dbReference type="InterPro" id="IPR000639">
    <property type="entry name" value="Epox_hydrolase-like"/>
</dbReference>
<evidence type="ECO:0000259" key="3">
    <source>
        <dbReference type="Pfam" id="PF00561"/>
    </source>
</evidence>
<dbReference type="PANTHER" id="PTHR43329">
    <property type="entry name" value="EPOXIDE HYDROLASE"/>
    <property type="match status" value="1"/>
</dbReference>
<dbReference type="InterPro" id="IPR000073">
    <property type="entry name" value="AB_hydrolase_1"/>
</dbReference>
<evidence type="ECO:0000256" key="1">
    <source>
        <dbReference type="ARBA" id="ARBA00022801"/>
    </source>
</evidence>
<comment type="caution">
    <text evidence="4">The sequence shown here is derived from an EMBL/GenBank/DDBJ whole genome shotgun (WGS) entry which is preliminary data.</text>
</comment>
<dbReference type="EMBL" id="JAAAIM010000209">
    <property type="protein sequence ID" value="KAG0292142.1"/>
    <property type="molecule type" value="Genomic_DNA"/>
</dbReference>
<dbReference type="Proteomes" id="UP001194696">
    <property type="component" value="Unassembled WGS sequence"/>
</dbReference>
<dbReference type="Gene3D" id="3.40.50.1820">
    <property type="entry name" value="alpha/beta hydrolase"/>
    <property type="match status" value="1"/>
</dbReference>
<dbReference type="GO" id="GO:0016787">
    <property type="term" value="F:hydrolase activity"/>
    <property type="evidence" value="ECO:0007669"/>
    <property type="project" value="UniProtKB-KW"/>
</dbReference>
<evidence type="ECO:0000313" key="4">
    <source>
        <dbReference type="EMBL" id="KAG0292142.1"/>
    </source>
</evidence>
<keyword evidence="1 4" id="KW-0378">Hydrolase</keyword>
<organism evidence="4 5">
    <name type="scientific">Linnemannia gamsii</name>
    <dbReference type="NCBI Taxonomy" id="64522"/>
    <lineage>
        <taxon>Eukaryota</taxon>
        <taxon>Fungi</taxon>
        <taxon>Fungi incertae sedis</taxon>
        <taxon>Mucoromycota</taxon>
        <taxon>Mortierellomycotina</taxon>
        <taxon>Mortierellomycetes</taxon>
        <taxon>Mortierellales</taxon>
        <taxon>Mortierellaceae</taxon>
        <taxon>Linnemannia</taxon>
    </lineage>
</organism>
<sequence length="152" mass="17006">MCTMNCSSHQNVVASFSLPQKDYVEEGNSTDPVILLIHGFPGLWYSWRHQIKSFADKGSRVIVIDCLGYGETVGSSFHNSVCTPGLPFVDYPVPVKMTVEVFPTLRYLLFYTDPDPVPLVNSNELDYLTGQFEKTGFGGSLNYYKTGLINYT</sequence>
<protein>
    <submittedName>
        <fullName evidence="4">Epoxide hydrolase 3</fullName>
    </submittedName>
</protein>
<name>A0ABQ7K6U5_9FUNG</name>
<keyword evidence="5" id="KW-1185">Reference proteome</keyword>
<evidence type="ECO:0000313" key="5">
    <source>
        <dbReference type="Proteomes" id="UP001194696"/>
    </source>
</evidence>
<proteinExistence type="inferred from homology"/>
<feature type="domain" description="AB hydrolase-1" evidence="3">
    <location>
        <begin position="32"/>
        <end position="72"/>
    </location>
</feature>
<dbReference type="InterPro" id="IPR029058">
    <property type="entry name" value="AB_hydrolase_fold"/>
</dbReference>
<dbReference type="SUPFAM" id="SSF53474">
    <property type="entry name" value="alpha/beta-Hydrolases"/>
    <property type="match status" value="1"/>
</dbReference>
<reference evidence="4 5" key="1">
    <citation type="journal article" date="2020" name="Fungal Divers.">
        <title>Resolving the Mortierellaceae phylogeny through synthesis of multi-gene phylogenetics and phylogenomics.</title>
        <authorList>
            <person name="Vandepol N."/>
            <person name="Liber J."/>
            <person name="Desiro A."/>
            <person name="Na H."/>
            <person name="Kennedy M."/>
            <person name="Barry K."/>
            <person name="Grigoriev I.V."/>
            <person name="Miller A.N."/>
            <person name="O'Donnell K."/>
            <person name="Stajich J.E."/>
            <person name="Bonito G."/>
        </authorList>
    </citation>
    <scope>NUCLEOTIDE SEQUENCE [LARGE SCALE GENOMIC DNA]</scope>
    <source>
        <strain evidence="4 5">AD045</strain>
    </source>
</reference>
<evidence type="ECO:0000256" key="2">
    <source>
        <dbReference type="ARBA" id="ARBA00038334"/>
    </source>
</evidence>
<dbReference type="Pfam" id="PF00561">
    <property type="entry name" value="Abhydrolase_1"/>
    <property type="match status" value="1"/>
</dbReference>